<proteinExistence type="predicted"/>
<dbReference type="Gene3D" id="1.20.5.170">
    <property type="match status" value="1"/>
</dbReference>
<keyword evidence="2" id="KW-1185">Reference proteome</keyword>
<dbReference type="RefSeq" id="XP_026748665.2">
    <property type="nucleotide sequence ID" value="XM_026892864.2"/>
</dbReference>
<dbReference type="GO" id="GO:0005634">
    <property type="term" value="C:nucleus"/>
    <property type="evidence" value="ECO:0007669"/>
    <property type="project" value="UniProtKB-ARBA"/>
</dbReference>
<dbReference type="AlphaFoldDB" id="A0A6J1WE48"/>
<dbReference type="GO" id="GO:0003700">
    <property type="term" value="F:DNA-binding transcription factor activity"/>
    <property type="evidence" value="ECO:0007669"/>
    <property type="project" value="InterPro"/>
</dbReference>
<evidence type="ECO:0000313" key="2">
    <source>
        <dbReference type="Proteomes" id="UP001652740"/>
    </source>
</evidence>
<dbReference type="PROSITE" id="PS00036">
    <property type="entry name" value="BZIP_BASIC"/>
    <property type="match status" value="1"/>
</dbReference>
<sequence>MALWTPYIEDCPLDLSKTRNNEIIPAVLEKPSSTDATSFNHMDFACKGYRFPDPVPVVQHVVPRKQTGHSYYLVDYSHISTNSVSTSPELLELRRCDSELLSDDPEYIEFEKDALRVMAERNGGMLIGQNPKMKRTVQTNEAADEAYRIQRQRNNLAAKQSRDRRKMRELRLSLKVTYLKKKVAEMKAMLATNPCKNCLERSRSVNF</sequence>
<dbReference type="InterPro" id="IPR004827">
    <property type="entry name" value="bZIP"/>
</dbReference>
<feature type="domain" description="BZIP" evidence="1">
    <location>
        <begin position="151"/>
        <end position="164"/>
    </location>
</feature>
<dbReference type="Proteomes" id="UP001652740">
    <property type="component" value="Unplaced"/>
</dbReference>
<gene>
    <name evidence="3" type="primary">LOC113509528</name>
</gene>
<dbReference type="GeneID" id="113509528"/>
<dbReference type="InterPro" id="IPR046347">
    <property type="entry name" value="bZIP_sf"/>
</dbReference>
<dbReference type="SUPFAM" id="SSF57959">
    <property type="entry name" value="Leucine zipper domain"/>
    <property type="match status" value="1"/>
</dbReference>
<evidence type="ECO:0000259" key="1">
    <source>
        <dbReference type="PROSITE" id="PS00036"/>
    </source>
</evidence>
<organism evidence="2 3">
    <name type="scientific">Galleria mellonella</name>
    <name type="common">Greater wax moth</name>
    <dbReference type="NCBI Taxonomy" id="7137"/>
    <lineage>
        <taxon>Eukaryota</taxon>
        <taxon>Metazoa</taxon>
        <taxon>Ecdysozoa</taxon>
        <taxon>Arthropoda</taxon>
        <taxon>Hexapoda</taxon>
        <taxon>Insecta</taxon>
        <taxon>Pterygota</taxon>
        <taxon>Neoptera</taxon>
        <taxon>Endopterygota</taxon>
        <taxon>Lepidoptera</taxon>
        <taxon>Glossata</taxon>
        <taxon>Ditrysia</taxon>
        <taxon>Pyraloidea</taxon>
        <taxon>Pyralidae</taxon>
        <taxon>Galleriinae</taxon>
        <taxon>Galleria</taxon>
    </lineage>
</organism>
<dbReference type="InParanoid" id="A0A6J1WE48"/>
<dbReference type="KEGG" id="gmw:113509528"/>
<evidence type="ECO:0000313" key="3">
    <source>
        <dbReference type="RefSeq" id="XP_026748665.2"/>
    </source>
</evidence>
<dbReference type="Pfam" id="PF07716">
    <property type="entry name" value="bZIP_2"/>
    <property type="match status" value="1"/>
</dbReference>
<name>A0A6J1WE48_GALME</name>
<protein>
    <submittedName>
        <fullName evidence="3">Uncharacterized protein LOC113509528</fullName>
    </submittedName>
</protein>
<reference evidence="3" key="1">
    <citation type="submission" date="2025-08" db="UniProtKB">
        <authorList>
            <consortium name="RefSeq"/>
        </authorList>
    </citation>
    <scope>IDENTIFICATION</scope>
    <source>
        <tissue evidence="3">Whole larvae</tissue>
    </source>
</reference>
<accession>A0A6J1WE48</accession>